<organism evidence="2 3">
    <name type="scientific">Candidatus Portnoybacteria bacterium CG11_big_fil_rev_8_21_14_0_20_40_15</name>
    <dbReference type="NCBI Taxonomy" id="1974817"/>
    <lineage>
        <taxon>Bacteria</taxon>
        <taxon>Candidatus Portnoyibacteriota</taxon>
    </lineage>
</organism>
<evidence type="ECO:0000259" key="1">
    <source>
        <dbReference type="Pfam" id="PF01592"/>
    </source>
</evidence>
<dbReference type="Gene3D" id="3.90.1010.10">
    <property type="match status" value="1"/>
</dbReference>
<sequence>MYSKKVIEQFLHPKNMGKIDKPDGVGTVGNILCGDQMTLYIKVKNLPRAKSRGKKGEEIIDDIKFESFGCAAAIATSSMITEMAKGKTLEEALKLNREMVAKKLGGLPPIKMHCSNMAAQALKKAIENYRNKNQKPEARNPKE</sequence>
<proteinExistence type="predicted"/>
<dbReference type="Proteomes" id="UP000229317">
    <property type="component" value="Unassembled WGS sequence"/>
</dbReference>
<gene>
    <name evidence="2" type="ORF">COV84_04410</name>
</gene>
<evidence type="ECO:0000313" key="2">
    <source>
        <dbReference type="EMBL" id="PIQ74845.1"/>
    </source>
</evidence>
<comment type="caution">
    <text evidence="2">The sequence shown here is derived from an EMBL/GenBank/DDBJ whole genome shotgun (WGS) entry which is preliminary data.</text>
</comment>
<reference evidence="2 3" key="1">
    <citation type="submission" date="2017-09" db="EMBL/GenBank/DDBJ databases">
        <title>Depth-based differentiation of microbial function through sediment-hosted aquifers and enrichment of novel symbionts in the deep terrestrial subsurface.</title>
        <authorList>
            <person name="Probst A.J."/>
            <person name="Ladd B."/>
            <person name="Jarett J.K."/>
            <person name="Geller-Mcgrath D.E."/>
            <person name="Sieber C.M."/>
            <person name="Emerson J.B."/>
            <person name="Anantharaman K."/>
            <person name="Thomas B.C."/>
            <person name="Malmstrom R."/>
            <person name="Stieglmeier M."/>
            <person name="Klingl A."/>
            <person name="Woyke T."/>
            <person name="Ryan C.M."/>
            <person name="Banfield J.F."/>
        </authorList>
    </citation>
    <scope>NUCLEOTIDE SEQUENCE [LARGE SCALE GENOMIC DNA]</scope>
    <source>
        <strain evidence="2">CG11_big_fil_rev_8_21_14_0_20_40_15</strain>
    </source>
</reference>
<dbReference type="EMBL" id="PCVO01000066">
    <property type="protein sequence ID" value="PIQ74845.1"/>
    <property type="molecule type" value="Genomic_DNA"/>
</dbReference>
<name>A0A2H0KU66_9BACT</name>
<feature type="domain" description="NIF system FeS cluster assembly NifU N-terminal" evidence="1">
    <location>
        <begin position="1"/>
        <end position="134"/>
    </location>
</feature>
<protein>
    <submittedName>
        <fullName evidence="2">Iron-sulfur cluster assembly scaffold protein</fullName>
    </submittedName>
</protein>
<accession>A0A2H0KU66</accession>
<dbReference type="GO" id="GO:0005506">
    <property type="term" value="F:iron ion binding"/>
    <property type="evidence" value="ECO:0007669"/>
    <property type="project" value="InterPro"/>
</dbReference>
<dbReference type="GO" id="GO:0051536">
    <property type="term" value="F:iron-sulfur cluster binding"/>
    <property type="evidence" value="ECO:0007669"/>
    <property type="project" value="InterPro"/>
</dbReference>
<dbReference type="SUPFAM" id="SSF82649">
    <property type="entry name" value="SufE/NifU"/>
    <property type="match status" value="1"/>
</dbReference>
<evidence type="ECO:0000313" key="3">
    <source>
        <dbReference type="Proteomes" id="UP000229317"/>
    </source>
</evidence>
<dbReference type="Pfam" id="PF01592">
    <property type="entry name" value="NifU_N"/>
    <property type="match status" value="1"/>
</dbReference>
<dbReference type="InterPro" id="IPR002871">
    <property type="entry name" value="NIF_FeS_clus_asmbl_NifU_N"/>
</dbReference>
<dbReference type="CDD" id="cd06664">
    <property type="entry name" value="IscU_like"/>
    <property type="match status" value="1"/>
</dbReference>
<dbReference type="PANTHER" id="PTHR10093">
    <property type="entry name" value="IRON-SULFUR CLUSTER ASSEMBLY ENZYME NIFU HOMOLOG"/>
    <property type="match status" value="1"/>
</dbReference>
<dbReference type="AlphaFoldDB" id="A0A2H0KU66"/>
<dbReference type="GO" id="GO:0016226">
    <property type="term" value="P:iron-sulfur cluster assembly"/>
    <property type="evidence" value="ECO:0007669"/>
    <property type="project" value="InterPro"/>
</dbReference>